<dbReference type="InterPro" id="IPR000742">
    <property type="entry name" value="EGF"/>
</dbReference>
<dbReference type="OrthoDB" id="5985440at2759"/>
<feature type="disulfide bond" evidence="12">
    <location>
        <begin position="1120"/>
        <end position="1129"/>
    </location>
</feature>
<dbReference type="FunFam" id="2.10.25.10:FF:000135">
    <property type="entry name" value="Laminin subunit beta 4"/>
    <property type="match status" value="1"/>
</dbReference>
<feature type="disulfide bond" evidence="12">
    <location>
        <begin position="888"/>
        <end position="905"/>
    </location>
</feature>
<keyword evidence="10" id="KW-0325">Glycoprotein</keyword>
<dbReference type="PANTHER" id="PTHR10574:SF279">
    <property type="entry name" value="LAMININ SUBUNIT BETA 4"/>
    <property type="match status" value="1"/>
</dbReference>
<evidence type="ECO:0000256" key="2">
    <source>
        <dbReference type="ARBA" id="ARBA00022525"/>
    </source>
</evidence>
<name>A0A9W2XUR2_BETSP</name>
<feature type="disulfide bond" evidence="12">
    <location>
        <begin position="859"/>
        <end position="868"/>
    </location>
</feature>
<dbReference type="Pfam" id="PF24973">
    <property type="entry name" value="EGF_LMN_ATRN"/>
    <property type="match status" value="1"/>
</dbReference>
<dbReference type="FunFam" id="2.10.25.10:FF:000082">
    <property type="entry name" value="Laminin subunit alpha 1"/>
    <property type="match status" value="1"/>
</dbReference>
<dbReference type="InterPro" id="IPR056860">
    <property type="entry name" value="LAMB4_dom"/>
</dbReference>
<dbReference type="PROSITE" id="PS01248">
    <property type="entry name" value="EGF_LAM_1"/>
    <property type="match status" value="4"/>
</dbReference>
<dbReference type="PRINTS" id="PR00011">
    <property type="entry name" value="EGFLAMININ"/>
</dbReference>
<dbReference type="GO" id="GO:0009887">
    <property type="term" value="P:animal organ morphogenesis"/>
    <property type="evidence" value="ECO:0007669"/>
    <property type="project" value="TreeGrafter"/>
</dbReference>
<keyword evidence="2" id="KW-0964">Secreted</keyword>
<dbReference type="CDD" id="cd00055">
    <property type="entry name" value="EGF_Lam"/>
    <property type="match status" value="13"/>
</dbReference>
<dbReference type="PROSITE" id="PS50027">
    <property type="entry name" value="EGF_LAM_2"/>
    <property type="match status" value="10"/>
</dbReference>
<accession>A0A9W2XUR2</accession>
<dbReference type="Pfam" id="PF00055">
    <property type="entry name" value="Laminin_N"/>
    <property type="match status" value="1"/>
</dbReference>
<feature type="disulfide bond" evidence="12">
    <location>
        <begin position="1063"/>
        <end position="1072"/>
    </location>
</feature>
<evidence type="ECO:0000256" key="3">
    <source>
        <dbReference type="ARBA" id="ARBA00022530"/>
    </source>
</evidence>
<dbReference type="Gene3D" id="2.170.300.10">
    <property type="entry name" value="Tie2 ligand-binding domain superfamily"/>
    <property type="match status" value="1"/>
</dbReference>
<dbReference type="InterPro" id="IPR008211">
    <property type="entry name" value="Laminin_N"/>
</dbReference>
<evidence type="ECO:0000313" key="19">
    <source>
        <dbReference type="Proteomes" id="UP000515150"/>
    </source>
</evidence>
<keyword evidence="19" id="KW-1185">Reference proteome</keyword>
<evidence type="ECO:0000256" key="4">
    <source>
        <dbReference type="ARBA" id="ARBA00022729"/>
    </source>
</evidence>
<feature type="domain" description="Laminin N-terminal" evidence="18">
    <location>
        <begin position="32"/>
        <end position="271"/>
    </location>
</feature>
<keyword evidence="7" id="KW-0130">Cell adhesion</keyword>
<feature type="domain" description="Laminin EGF-like" evidence="16">
    <location>
        <begin position="402"/>
        <end position="453"/>
    </location>
</feature>
<evidence type="ECO:0000256" key="8">
    <source>
        <dbReference type="ARBA" id="ARBA00023054"/>
    </source>
</evidence>
<evidence type="ECO:0000256" key="6">
    <source>
        <dbReference type="ARBA" id="ARBA00022869"/>
    </source>
</evidence>
<dbReference type="Pfam" id="PF00053">
    <property type="entry name" value="EGF_laminin"/>
    <property type="match status" value="12"/>
</dbReference>
<dbReference type="Proteomes" id="UP000515150">
    <property type="component" value="Chromosome 6"/>
</dbReference>
<keyword evidence="14" id="KW-1133">Transmembrane helix</keyword>
<dbReference type="InterPro" id="IPR050440">
    <property type="entry name" value="Laminin/Netrin_ECM"/>
</dbReference>
<feature type="transmembrane region" description="Helical" evidence="14">
    <location>
        <begin position="616"/>
        <end position="637"/>
    </location>
</feature>
<evidence type="ECO:0000256" key="13">
    <source>
        <dbReference type="SAM" id="Coils"/>
    </source>
</evidence>
<dbReference type="SUPFAM" id="SSF57196">
    <property type="entry name" value="EGF/Laminin"/>
    <property type="match status" value="13"/>
</dbReference>
<dbReference type="GO" id="GO:0007155">
    <property type="term" value="P:cell adhesion"/>
    <property type="evidence" value="ECO:0007669"/>
    <property type="project" value="UniProtKB-KW"/>
</dbReference>
<dbReference type="SMART" id="SM00180">
    <property type="entry name" value="EGF_Lam"/>
    <property type="match status" value="13"/>
</dbReference>
<organism evidence="19 20">
    <name type="scientific">Betta splendens</name>
    <name type="common">Siamese fighting fish</name>
    <dbReference type="NCBI Taxonomy" id="158456"/>
    <lineage>
        <taxon>Eukaryota</taxon>
        <taxon>Metazoa</taxon>
        <taxon>Chordata</taxon>
        <taxon>Craniata</taxon>
        <taxon>Vertebrata</taxon>
        <taxon>Euteleostomi</taxon>
        <taxon>Actinopterygii</taxon>
        <taxon>Neopterygii</taxon>
        <taxon>Teleostei</taxon>
        <taxon>Neoteleostei</taxon>
        <taxon>Acanthomorphata</taxon>
        <taxon>Anabantaria</taxon>
        <taxon>Anabantiformes</taxon>
        <taxon>Anabantoidei</taxon>
        <taxon>Osphronemidae</taxon>
        <taxon>Betta</taxon>
    </lineage>
</organism>
<protein>
    <submittedName>
        <fullName evidence="20">Laminin subunit beta-4 isoform X1</fullName>
    </submittedName>
</protein>
<comment type="subcellular location">
    <subcellularLocation>
        <location evidence="1">Secreted</location>
        <location evidence="1">Extracellular space</location>
        <location evidence="1">Extracellular matrix</location>
        <location evidence="1">Basement membrane</location>
    </subcellularLocation>
</comment>
<dbReference type="FunFam" id="2.10.25.10:FF:000065">
    <property type="entry name" value="Laminin subunit beta 1"/>
    <property type="match status" value="1"/>
</dbReference>
<keyword evidence="3" id="KW-0272">Extracellular matrix</keyword>
<dbReference type="InterPro" id="IPR056558">
    <property type="entry name" value="LAMB1-4_helical"/>
</dbReference>
<evidence type="ECO:0000259" key="18">
    <source>
        <dbReference type="PROSITE" id="PS51117"/>
    </source>
</evidence>
<feature type="chain" id="PRO_5040800170" evidence="15">
    <location>
        <begin position="18"/>
        <end position="1817"/>
    </location>
</feature>
<dbReference type="PANTHER" id="PTHR10574">
    <property type="entry name" value="NETRIN/LAMININ-RELATED"/>
    <property type="match status" value="1"/>
</dbReference>
<dbReference type="Gene3D" id="2.10.25.10">
    <property type="entry name" value="Laminin"/>
    <property type="match status" value="11"/>
</dbReference>
<feature type="disulfide bond" evidence="12">
    <location>
        <begin position="1196"/>
        <end position="1208"/>
    </location>
</feature>
<feature type="disulfide bond" evidence="12">
    <location>
        <begin position="963"/>
        <end position="977"/>
    </location>
</feature>
<feature type="disulfide bond" evidence="12">
    <location>
        <begin position="1148"/>
        <end position="1160"/>
    </location>
</feature>
<keyword evidence="4 15" id="KW-0732">Signal</keyword>
<sequence>MIFIFFIPLLHAAQLQGHQDFKDFQDPKDQCPSSSCNPQLGDLMVGRAAQLSASSTCGLQGPQNYCTGYLEEEQKCFTCSSQMPFNRHKNLNSHRIENVITTFDPDRQLQWWQSENGIDQVSIQLDLEAVFQFSHLVLTFKSFRPAAMLVERSKDFGRTWKVFRYFSDECSLHFPWVSDKPASSINDVVCDRRYSGPEPSTNGQVVLKALDPVFDIQNPYTPNIQDLITLTNLRVNFTHLFTLGDTLLSWRRRNPQGKYYYALYNMMVQGSCFCNGHAMRCLPVSRGQSEASNQTGMVHGRCVCQHNTAGDNCEVCQRFYHDSPWRPGGQDAANSCRKCNCHGHSDSCHFDAAQFEATGGVSGGVCDNCQHNRTGPQCDQCGALLYQDPERELDDPHACIPCDCDPAGSKGWGHCDVLTGQCVCKQNAAGRRCDHCKQGFFRLSQDNPAGCQACQCHVLGSIGSCDELTGSCECDRFTTGLLCDQCQASFWGLGNSVYRCSPCGCDMGGAYSSTCSQEDGQCHCLPNMVGPHCAEPAPGYFLPLLDYFLYEAELAATLTQQSGSTLSPLVNTVVLPQCEQYFRDQGFDFKFRNGQVILVRRIQSLRRLRRQRLVRFIFWGVPVWICCLLSFFSFLVLQKTSISLGSGHAVQFVPRQRTSSHLIMWTGLGLVRVLEGAGLRFTVDNLPLSLEFQLVIHYETEHSSDWSASVSIIMLSPGDGRCSTDPMGIKNVTLPKDSRVTILDSAVCLNAGGRYFVDVIFTKESGAGGLHILIDSMGLIPSTGSVQDFCSQRDVDSFHHFHCVGLAMEQNPQHSPVDICEGLIKMLSARIHNGALSCRCNLVGSLSQSCSKLGGFCECKLNVIGRCCDTCAPLTFGFGPDGCKSCECDPRGSLSELCDQVGGQCVCHPNAAGRQCDHCQNGFWGFPICQPCECNGLSEMCDEDTGKCVNCRNHTRGPHCDRCVDGYYNDPVSGIPCQPCLCPDVKNTGRFFATSCHHDPQSLSLTCICREGHTGPHCDRCRPGFYGSLMSPDAFCKPCPCNNNIDTDAHDACDSLTGQCLHCLYNTMGRHCQHCKPGYYGNALEQDCRECLCDRRGTEVSQCPLRSPCFCDPTSGACPCRSAVVGFLCDQCEDGYWNLNGALGCQSCSCHPVNSLSNICNKVTGQCPCRAEFRGVRCDECGENYFGNSDLQCVSCDCNREGSEHPSCDPETGECICRMGVTGIFCDECAPGHMPLFPGCEQCHMCTTLWSQHVTDVQQAAQKMKSFISYQSMDLPLGDFHQQILTMYSKLEGLSNLTELSLPKVEKVEKVCLRVRRLKDTIDTNIMLMDLSPLLTTEINNIHLGFRKLFNNLKEKLTMDQVNDKRKEELLIHIQNLHASFLTDDGRLRNATTVMEHSIDTRQEVKSKLSMCSRGTLTSLMKNTNELTVVNLSKQICGGPVLEHCSGFGGALCKLKLEKRQGGLNCNGVLHVSQKASETADKAKNHLTLLPYRLEESRNQISKTRHLAQNSKDQAKELQDRINNNTDLFKREKNRTWKLTQQAKAYLMDEMVPAEDIQNMIQAVLTIQLPQSPDHIQTVFGNIYNVPSNTTNFQDDLTNLEAHSENALDLLQKAHELKKWTINAEMTKVGRDIKESKEELAKALIDLKPVSRDRETNRNQVHKIKDMLDKMDTKLMMNQPEDLQKHTEVLMKKTEQNRETARYAKKNSESALATATDTDALLEDVMKQFQVLKQKSWNQTFQTDTVERLKNIVNEVENMTKQVDDNLRQILGLEQRILQLIMIKQHKSAEVFSLLGIADSLHQEISRRAKVYANCAS</sequence>
<dbReference type="Pfam" id="PF24999">
    <property type="entry name" value="LAMB4"/>
    <property type="match status" value="1"/>
</dbReference>
<dbReference type="FunFam" id="2.60.120.260:FF:000010">
    <property type="entry name" value="Laminin subunit beta 1"/>
    <property type="match status" value="1"/>
</dbReference>
<feature type="domain" description="Laminin EGF-like" evidence="16">
    <location>
        <begin position="1148"/>
        <end position="1195"/>
    </location>
</feature>
<feature type="domain" description="Laminin EGF-like" evidence="16">
    <location>
        <begin position="838"/>
        <end position="885"/>
    </location>
</feature>
<dbReference type="FunFam" id="2.10.25.10:FF:000084">
    <property type="entry name" value="Laminin subunit alpha 3"/>
    <property type="match status" value="1"/>
</dbReference>
<feature type="disulfide bond" evidence="12">
    <location>
        <begin position="486"/>
        <end position="500"/>
    </location>
</feature>
<dbReference type="PROSITE" id="PS00022">
    <property type="entry name" value="EGF_1"/>
    <property type="match status" value="1"/>
</dbReference>
<dbReference type="GO" id="GO:0005604">
    <property type="term" value="C:basement membrane"/>
    <property type="evidence" value="ECO:0007669"/>
    <property type="project" value="UniProtKB-SubCell"/>
</dbReference>
<dbReference type="FunFam" id="2.10.25.10:FF:000130">
    <property type="entry name" value="Laminin subunit beta 1"/>
    <property type="match status" value="1"/>
</dbReference>
<feature type="disulfide bond" evidence="12">
    <location>
        <begin position="840"/>
        <end position="857"/>
    </location>
</feature>
<feature type="domain" description="Laminin EGF-like" evidence="16">
    <location>
        <begin position="886"/>
        <end position="931"/>
    </location>
</feature>
<feature type="domain" description="Laminin IV type B" evidence="17">
    <location>
        <begin position="542"/>
        <end position="832"/>
    </location>
</feature>
<dbReference type="KEGG" id="bspl:114857215"/>
<feature type="disulfide bond" evidence="12">
    <location>
        <begin position="474"/>
        <end position="483"/>
    </location>
</feature>
<dbReference type="Pfam" id="PF21199">
    <property type="entry name" value="LAMININ_IV_B"/>
    <property type="match status" value="1"/>
</dbReference>
<dbReference type="PROSITE" id="PS51116">
    <property type="entry name" value="LAMININ_IVB"/>
    <property type="match status" value="1"/>
</dbReference>
<evidence type="ECO:0000256" key="5">
    <source>
        <dbReference type="ARBA" id="ARBA00022737"/>
    </source>
</evidence>
<keyword evidence="8 13" id="KW-0175">Coiled coil</keyword>
<feature type="disulfide bond" evidence="12">
    <location>
        <begin position="1150"/>
        <end position="1167"/>
    </location>
</feature>
<dbReference type="SMART" id="SM00136">
    <property type="entry name" value="LamNT"/>
    <property type="match status" value="1"/>
</dbReference>
<proteinExistence type="predicted"/>
<evidence type="ECO:0000259" key="16">
    <source>
        <dbReference type="PROSITE" id="PS50027"/>
    </source>
</evidence>
<feature type="coiled-coil region" evidence="13">
    <location>
        <begin position="1494"/>
        <end position="1535"/>
    </location>
</feature>
<evidence type="ECO:0000256" key="11">
    <source>
        <dbReference type="ARBA" id="ARBA00023292"/>
    </source>
</evidence>
<feature type="disulfide bond" evidence="12">
    <location>
        <begin position="886"/>
        <end position="898"/>
    </location>
</feature>
<dbReference type="GeneID" id="114857215"/>
<feature type="domain" description="Laminin EGF-like" evidence="16">
    <location>
        <begin position="932"/>
        <end position="979"/>
    </location>
</feature>
<feature type="disulfide bond" evidence="12">
    <location>
        <begin position="1198"/>
        <end position="1215"/>
    </location>
</feature>
<feature type="coiled-coil region" evidence="13">
    <location>
        <begin position="1746"/>
        <end position="1776"/>
    </location>
</feature>
<evidence type="ECO:0000256" key="10">
    <source>
        <dbReference type="ARBA" id="ARBA00023180"/>
    </source>
</evidence>
<feature type="signal peptide" evidence="15">
    <location>
        <begin position="1"/>
        <end position="17"/>
    </location>
</feature>
<feature type="domain" description="Laminin EGF-like" evidence="16">
    <location>
        <begin position="454"/>
        <end position="502"/>
    </location>
</feature>
<dbReference type="SMART" id="SM00181">
    <property type="entry name" value="EGF"/>
    <property type="match status" value="7"/>
</dbReference>
<feature type="disulfide bond" evidence="12">
    <location>
        <begin position="304"/>
        <end position="313"/>
    </location>
</feature>
<evidence type="ECO:0000256" key="7">
    <source>
        <dbReference type="ARBA" id="ARBA00022889"/>
    </source>
</evidence>
<feature type="disulfide bond" evidence="12">
    <location>
        <begin position="424"/>
        <end position="433"/>
    </location>
</feature>
<evidence type="ECO:0000256" key="14">
    <source>
        <dbReference type="SAM" id="Phobius"/>
    </source>
</evidence>
<dbReference type="RefSeq" id="XP_055365503.1">
    <property type="nucleotide sequence ID" value="XM_055509528.1"/>
</dbReference>
<dbReference type="CTD" id="22798"/>
<dbReference type="FunFam" id="2.170.300.10:FF:000001">
    <property type="entry name" value="Laminin subunit beta-1"/>
    <property type="match status" value="1"/>
</dbReference>
<feature type="domain" description="Laminin EGF-like" evidence="16">
    <location>
        <begin position="1091"/>
        <end position="1147"/>
    </location>
</feature>
<dbReference type="GO" id="GO:0009888">
    <property type="term" value="P:tissue development"/>
    <property type="evidence" value="ECO:0007669"/>
    <property type="project" value="TreeGrafter"/>
</dbReference>
<evidence type="ECO:0000256" key="15">
    <source>
        <dbReference type="SAM" id="SignalP"/>
    </source>
</evidence>
<feature type="domain" description="Laminin EGF-like" evidence="16">
    <location>
        <begin position="272"/>
        <end position="338"/>
    </location>
</feature>
<keyword evidence="11 12" id="KW-0424">Laminin EGF-like domain</keyword>
<evidence type="ECO:0000256" key="12">
    <source>
        <dbReference type="PROSITE-ProRule" id="PRU00460"/>
    </source>
</evidence>
<keyword evidence="5" id="KW-0677">Repeat</keyword>
<dbReference type="Gene3D" id="2.60.120.260">
    <property type="entry name" value="Galactose-binding domain-like"/>
    <property type="match status" value="1"/>
</dbReference>
<dbReference type="InterPro" id="IPR056863">
    <property type="entry name" value="LMN_ATRN_NET-like_EGF"/>
</dbReference>
<dbReference type="Pfam" id="PF23219">
    <property type="entry name" value="LAMB1"/>
    <property type="match status" value="1"/>
</dbReference>
<keyword evidence="14" id="KW-0472">Membrane</keyword>
<comment type="caution">
    <text evidence="12">Lacks conserved residue(s) required for the propagation of feature annotation.</text>
</comment>
<feature type="domain" description="Laminin EGF-like" evidence="16">
    <location>
        <begin position="1039"/>
        <end position="1090"/>
    </location>
</feature>
<feature type="disulfide bond" evidence="12">
    <location>
        <begin position="951"/>
        <end position="960"/>
    </location>
</feature>
<dbReference type="InterPro" id="IPR002049">
    <property type="entry name" value="LE_dom"/>
</dbReference>
<keyword evidence="6" id="KW-0084">Basement membrane</keyword>
<reference evidence="20" key="1">
    <citation type="submission" date="2025-08" db="UniProtKB">
        <authorList>
            <consortium name="RefSeq"/>
        </authorList>
    </citation>
    <scope>IDENTIFICATION</scope>
</reference>
<dbReference type="PROSITE" id="PS51117">
    <property type="entry name" value="LAMININ_NTER"/>
    <property type="match status" value="1"/>
</dbReference>
<feature type="disulfide bond" evidence="12">
    <location>
        <begin position="838"/>
        <end position="850"/>
    </location>
</feature>
<feature type="disulfide bond" evidence="12">
    <location>
        <begin position="907"/>
        <end position="916"/>
    </location>
</feature>
<evidence type="ECO:0000256" key="1">
    <source>
        <dbReference type="ARBA" id="ARBA00004302"/>
    </source>
</evidence>
<dbReference type="InterPro" id="IPR013015">
    <property type="entry name" value="Laminin_IV_B"/>
</dbReference>
<feature type="disulfide bond" evidence="12">
    <location>
        <begin position="1169"/>
        <end position="1178"/>
    </location>
</feature>
<evidence type="ECO:0000313" key="20">
    <source>
        <dbReference type="RefSeq" id="XP_055365503.1"/>
    </source>
</evidence>
<keyword evidence="9 12" id="KW-1015">Disulfide bond</keyword>
<evidence type="ECO:0000259" key="17">
    <source>
        <dbReference type="PROSITE" id="PS51116"/>
    </source>
</evidence>
<feature type="domain" description="Laminin EGF-like" evidence="16">
    <location>
        <begin position="1196"/>
        <end position="1242"/>
    </location>
</feature>
<dbReference type="FunFam" id="2.10.25.10:FF:000011">
    <property type="entry name" value="Cadherin EGF LAG seven-pass G-type receptor"/>
    <property type="match status" value="2"/>
</dbReference>
<gene>
    <name evidence="20" type="primary">lamb4</name>
</gene>
<evidence type="ECO:0000256" key="9">
    <source>
        <dbReference type="ARBA" id="ARBA00023157"/>
    </source>
</evidence>
<feature type="disulfide bond" evidence="12">
    <location>
        <begin position="1217"/>
        <end position="1226"/>
    </location>
</feature>
<keyword evidence="14" id="KW-0812">Transmembrane</keyword>